<evidence type="ECO:0000313" key="3">
    <source>
        <dbReference type="Proteomes" id="UP000485058"/>
    </source>
</evidence>
<dbReference type="SUPFAM" id="SSF51735">
    <property type="entry name" value="NAD(P)-binding Rossmann-fold domains"/>
    <property type="match status" value="1"/>
</dbReference>
<sequence>GGKQEDEDGEEGEGDAILVTDADTPMGEQVVLQLILARASIKALVRDTVAAKTSYGPYVAPLSLDTGNPQLLRRALKGCGSVVCLGRPGALPQVAKEAGVAHVVLLSAAGAAPQGGPLSGLFDGELAALRDSAREAAFAKAGVRCTVVRVAAHSHSGACAGSGQAAGPSVSREDVAAVLVQALQRLPAEQSRIFEVRSLGAGAPPSDWSALFDSVASAPA</sequence>
<dbReference type="Gene3D" id="3.40.50.720">
    <property type="entry name" value="NAD(P)-binding Rossmann-like Domain"/>
    <property type="match status" value="1"/>
</dbReference>
<keyword evidence="3" id="KW-1185">Reference proteome</keyword>
<name>A0A699ZTU8_HAELA</name>
<proteinExistence type="predicted"/>
<gene>
    <name evidence="2" type="ORF">HaLaN_24207</name>
</gene>
<dbReference type="PANTHER" id="PTHR47869">
    <property type="entry name" value="OS03G0410700 PROTEIN"/>
    <property type="match status" value="1"/>
</dbReference>
<dbReference type="InterPro" id="IPR016040">
    <property type="entry name" value="NAD(P)-bd_dom"/>
</dbReference>
<evidence type="ECO:0000313" key="2">
    <source>
        <dbReference type="EMBL" id="GFH26113.1"/>
    </source>
</evidence>
<feature type="domain" description="NAD(P)-binding" evidence="1">
    <location>
        <begin position="27"/>
        <end position="184"/>
    </location>
</feature>
<protein>
    <submittedName>
        <fullName evidence="2">NAD(P)-bd_dom domain-containing protein</fullName>
    </submittedName>
</protein>
<dbReference type="EMBL" id="BLLF01003025">
    <property type="protein sequence ID" value="GFH26113.1"/>
    <property type="molecule type" value="Genomic_DNA"/>
</dbReference>
<organism evidence="2 3">
    <name type="scientific">Haematococcus lacustris</name>
    <name type="common">Green alga</name>
    <name type="synonym">Haematococcus pluvialis</name>
    <dbReference type="NCBI Taxonomy" id="44745"/>
    <lineage>
        <taxon>Eukaryota</taxon>
        <taxon>Viridiplantae</taxon>
        <taxon>Chlorophyta</taxon>
        <taxon>core chlorophytes</taxon>
        <taxon>Chlorophyceae</taxon>
        <taxon>CS clade</taxon>
        <taxon>Chlamydomonadales</taxon>
        <taxon>Haematococcaceae</taxon>
        <taxon>Haematococcus</taxon>
    </lineage>
</organism>
<comment type="caution">
    <text evidence="2">The sequence shown here is derived from an EMBL/GenBank/DDBJ whole genome shotgun (WGS) entry which is preliminary data.</text>
</comment>
<dbReference type="PANTHER" id="PTHR47869:SF2">
    <property type="entry name" value="OS03G0410700 PROTEIN"/>
    <property type="match status" value="1"/>
</dbReference>
<dbReference type="InterPro" id="IPR036291">
    <property type="entry name" value="NAD(P)-bd_dom_sf"/>
</dbReference>
<dbReference type="Proteomes" id="UP000485058">
    <property type="component" value="Unassembled WGS sequence"/>
</dbReference>
<dbReference type="Pfam" id="PF13460">
    <property type="entry name" value="NAD_binding_10"/>
    <property type="match status" value="1"/>
</dbReference>
<feature type="non-terminal residue" evidence="2">
    <location>
        <position position="1"/>
    </location>
</feature>
<evidence type="ECO:0000259" key="1">
    <source>
        <dbReference type="Pfam" id="PF13460"/>
    </source>
</evidence>
<reference evidence="2 3" key="1">
    <citation type="submission" date="2020-02" db="EMBL/GenBank/DDBJ databases">
        <title>Draft genome sequence of Haematococcus lacustris strain NIES-144.</title>
        <authorList>
            <person name="Morimoto D."/>
            <person name="Nakagawa S."/>
            <person name="Yoshida T."/>
            <person name="Sawayama S."/>
        </authorList>
    </citation>
    <scope>NUCLEOTIDE SEQUENCE [LARGE SCALE GENOMIC DNA]</scope>
    <source>
        <strain evidence="2 3">NIES-144</strain>
    </source>
</reference>
<dbReference type="AlphaFoldDB" id="A0A699ZTU8"/>
<accession>A0A699ZTU8</accession>